<gene>
    <name evidence="5" type="primary">ycf39</name>
</gene>
<accession>A0A8E6NUP8</accession>
<evidence type="ECO:0000313" key="5">
    <source>
        <dbReference type="EMBL" id="QVQ56731.1"/>
    </source>
</evidence>
<dbReference type="GO" id="GO:0015979">
    <property type="term" value="P:photosynthesis"/>
    <property type="evidence" value="ECO:0007669"/>
    <property type="project" value="UniProtKB-KW"/>
</dbReference>
<dbReference type="AlphaFoldDB" id="A0A8E6NUP8"/>
<sequence length="338" mass="38773">MLKLLIMQLLYKGLIDMALLVIGSTGTLGRQIVRKALNEGFRVKCFVRNFRKAAFLKEWGAELIYGDLILPETIPLALIDVTALIDCSTGRTDDLFSIESIDLKSKYILIESSIKAKIKRFIFFSILNSSLYKDISLIILKDMIEMRIKKSGLNFTVFCIPGFFQGLIPQYALPILDQKSIWITSESSSISYISTQDIANIVIKSLSISQFENKYLPLTGNKSWQSLSIINLCQKISGRRAKKSQVPVFILSLLRTFIKYFQWSNNIAERLAFAEILLRGYTANADMKEILYILRLNKDDIEPLELYLQEYFERVMKKIREVNSQVLIGNKNINEVDF</sequence>
<dbReference type="PANTHER" id="PTHR47128:SF2">
    <property type="entry name" value="PROTEIN HIGH CHLOROPHYLL FLUORESCENCE PHENOTYPE 244, CHLOROPLASTIC"/>
    <property type="match status" value="1"/>
</dbReference>
<protein>
    <recommendedName>
        <fullName evidence="4">NmrA-like domain-containing protein</fullName>
    </recommendedName>
</protein>
<name>A0A8E6NUP8_9FLOR</name>
<dbReference type="InterPro" id="IPR044256">
    <property type="entry name" value="HCF244-like"/>
</dbReference>
<evidence type="ECO:0000256" key="2">
    <source>
        <dbReference type="ARBA" id="ARBA00022531"/>
    </source>
</evidence>
<dbReference type="PANTHER" id="PTHR47128">
    <property type="match status" value="1"/>
</dbReference>
<dbReference type="Pfam" id="PF05368">
    <property type="entry name" value="NmrA"/>
    <property type="match status" value="1"/>
</dbReference>
<comment type="subcellular location">
    <subcellularLocation>
        <location evidence="1">Plastid</location>
    </subcellularLocation>
</comment>
<proteinExistence type="predicted"/>
<organism evidence="5">
    <name type="scientific">Erythrocystis saccata</name>
    <dbReference type="NCBI Taxonomy" id="2822695"/>
    <lineage>
        <taxon>Eukaryota</taxon>
        <taxon>Rhodophyta</taxon>
        <taxon>Florideophyceae</taxon>
        <taxon>Rhodymeniophycidae</taxon>
        <taxon>Ceramiales</taxon>
        <taxon>Rhodomelaceae</taxon>
        <taxon>Erythrocystis</taxon>
    </lineage>
</organism>
<evidence type="ECO:0000256" key="1">
    <source>
        <dbReference type="ARBA" id="ARBA00004474"/>
    </source>
</evidence>
<feature type="domain" description="NmrA-like" evidence="4">
    <location>
        <begin position="19"/>
        <end position="269"/>
    </location>
</feature>
<evidence type="ECO:0000256" key="3">
    <source>
        <dbReference type="ARBA" id="ARBA00022640"/>
    </source>
</evidence>
<evidence type="ECO:0000259" key="4">
    <source>
        <dbReference type="Pfam" id="PF05368"/>
    </source>
</evidence>
<dbReference type="InterPro" id="IPR008030">
    <property type="entry name" value="NmrA-like"/>
</dbReference>
<geneLocation type="chloroplast" evidence="5"/>
<dbReference type="EMBL" id="MW810349">
    <property type="protein sequence ID" value="QVQ56731.1"/>
    <property type="molecule type" value="Genomic_DNA"/>
</dbReference>
<dbReference type="GO" id="GO:0009536">
    <property type="term" value="C:plastid"/>
    <property type="evidence" value="ECO:0007669"/>
    <property type="project" value="UniProtKB-SubCell"/>
</dbReference>
<keyword evidence="3 5" id="KW-0934">Plastid</keyword>
<reference evidence="5" key="1">
    <citation type="submission" date="2021-03" db="EMBL/GenBank/DDBJ databases">
        <title>Transfer of the hemiparasitic marine red alga Erythrocystis saccata (Rhodomelaceae, Rhodophyta) to the tribe Streblocladieae inferred from organellar genome analysis.</title>
        <authorList>
            <person name="Hughey J.R."/>
        </authorList>
    </citation>
    <scope>NUCLEOTIDE SEQUENCE</scope>
</reference>
<keyword evidence="5" id="KW-0150">Chloroplast</keyword>
<keyword evidence="2" id="KW-0602">Photosynthesis</keyword>